<feature type="transmembrane region" description="Helical" evidence="6">
    <location>
        <begin position="103"/>
        <end position="122"/>
    </location>
</feature>
<dbReference type="HOGENOM" id="CLU_021924_0_1_1"/>
<dbReference type="Pfam" id="PF03547">
    <property type="entry name" value="Mem_trans"/>
    <property type="match status" value="1"/>
</dbReference>
<dbReference type="GO" id="GO:0055085">
    <property type="term" value="P:transmembrane transport"/>
    <property type="evidence" value="ECO:0007669"/>
    <property type="project" value="InterPro"/>
</dbReference>
<dbReference type="InParanoid" id="H2AR93"/>
<feature type="region of interest" description="Disordered" evidence="5">
    <location>
        <begin position="184"/>
        <end position="224"/>
    </location>
</feature>
<dbReference type="Proteomes" id="UP000005220">
    <property type="component" value="Chromosome 2"/>
</dbReference>
<dbReference type="AlphaFoldDB" id="H2AR93"/>
<dbReference type="EMBL" id="HE650822">
    <property type="protein sequence ID" value="CCF56893.1"/>
    <property type="molecule type" value="Genomic_DNA"/>
</dbReference>
<feature type="transmembrane region" description="Helical" evidence="6">
    <location>
        <begin position="72"/>
        <end position="96"/>
    </location>
</feature>
<evidence type="ECO:0000313" key="7">
    <source>
        <dbReference type="EMBL" id="CCF56893.1"/>
    </source>
</evidence>
<feature type="transmembrane region" description="Helical" evidence="6">
    <location>
        <begin position="480"/>
        <end position="500"/>
    </location>
</feature>
<dbReference type="GeneID" id="13884775"/>
<feature type="transmembrane region" description="Helical" evidence="6">
    <location>
        <begin position="448"/>
        <end position="468"/>
    </location>
</feature>
<comment type="subcellular location">
    <subcellularLocation>
        <location evidence="1">Membrane</location>
        <topology evidence="1">Multi-pass membrane protein</topology>
    </subcellularLocation>
</comment>
<feature type="transmembrane region" description="Helical" evidence="6">
    <location>
        <begin position="46"/>
        <end position="66"/>
    </location>
</feature>
<dbReference type="GO" id="GO:0016020">
    <property type="term" value="C:membrane"/>
    <property type="evidence" value="ECO:0007669"/>
    <property type="project" value="UniProtKB-SubCell"/>
</dbReference>
<keyword evidence="8" id="KW-1185">Reference proteome</keyword>
<feature type="transmembrane region" description="Helical" evidence="6">
    <location>
        <begin position="390"/>
        <end position="418"/>
    </location>
</feature>
<evidence type="ECO:0000256" key="6">
    <source>
        <dbReference type="SAM" id="Phobius"/>
    </source>
</evidence>
<dbReference type="KEGG" id="kaf:KAFR_0B05970"/>
<protein>
    <recommendedName>
        <fullName evidence="9">Auxin efflux carrier component</fullName>
    </recommendedName>
</protein>
<gene>
    <name evidence="7" type="primary">KAFR0B05970</name>
    <name evidence="7" type="ORF">KAFR_0B05970</name>
</gene>
<dbReference type="OrthoDB" id="435607at2759"/>
<evidence type="ECO:0000256" key="1">
    <source>
        <dbReference type="ARBA" id="ARBA00004141"/>
    </source>
</evidence>
<feature type="compositionally biased region" description="Basic and acidic residues" evidence="5">
    <location>
        <begin position="188"/>
        <end position="202"/>
    </location>
</feature>
<organism evidence="7 8">
    <name type="scientific">Kazachstania africana (strain ATCC 22294 / BCRC 22015 / CBS 2517 / CECT 1963 / NBRC 1671 / NRRL Y-8276)</name>
    <name type="common">Yeast</name>
    <name type="synonym">Kluyveromyces africanus</name>
    <dbReference type="NCBI Taxonomy" id="1071382"/>
    <lineage>
        <taxon>Eukaryota</taxon>
        <taxon>Fungi</taxon>
        <taxon>Dikarya</taxon>
        <taxon>Ascomycota</taxon>
        <taxon>Saccharomycotina</taxon>
        <taxon>Saccharomycetes</taxon>
        <taxon>Saccharomycetales</taxon>
        <taxon>Saccharomycetaceae</taxon>
        <taxon>Kazachstania</taxon>
    </lineage>
</organism>
<proteinExistence type="predicted"/>
<dbReference type="InterPro" id="IPR004776">
    <property type="entry name" value="Mem_transp_PIN-like"/>
</dbReference>
<feature type="transmembrane region" description="Helical" evidence="6">
    <location>
        <begin position="549"/>
        <end position="573"/>
    </location>
</feature>
<reference evidence="7 8" key="1">
    <citation type="journal article" date="2011" name="Proc. Natl. Acad. Sci. U.S.A.">
        <title>Evolutionary erosion of yeast sex chromosomes by mating-type switching accidents.</title>
        <authorList>
            <person name="Gordon J.L."/>
            <person name="Armisen D."/>
            <person name="Proux-Wera E."/>
            <person name="Oheigeartaigh S.S."/>
            <person name="Byrne K.P."/>
            <person name="Wolfe K.H."/>
        </authorList>
    </citation>
    <scope>NUCLEOTIDE SEQUENCE [LARGE SCALE GENOMIC DNA]</scope>
    <source>
        <strain evidence="8">ATCC 22294 / BCRC 22015 / CBS 2517 / CECT 1963 / NBRC 1671 / NRRL Y-8276</strain>
    </source>
</reference>
<evidence type="ECO:0000256" key="3">
    <source>
        <dbReference type="ARBA" id="ARBA00022989"/>
    </source>
</evidence>
<dbReference type="PANTHER" id="PTHR31274:SF1">
    <property type="entry name" value="AGL149CP"/>
    <property type="match status" value="1"/>
</dbReference>
<name>H2AR93_KAZAF</name>
<keyword evidence="3 6" id="KW-1133">Transmembrane helix</keyword>
<evidence type="ECO:0000256" key="4">
    <source>
        <dbReference type="ARBA" id="ARBA00023136"/>
    </source>
</evidence>
<accession>H2AR93</accession>
<feature type="transmembrane region" description="Helical" evidence="6">
    <location>
        <begin position="512"/>
        <end position="537"/>
    </location>
</feature>
<feature type="transmembrane region" description="Helical" evidence="6">
    <location>
        <begin position="16"/>
        <end position="34"/>
    </location>
</feature>
<sequence length="579" mass="64970">MSIGTGEAIYIALKPILKIYSIIFVGFLLVRYNILTMEVTRGVSSMVVNAILPCLTFNKIVGNISWEDIKEVGVIVLSALILFALGGTLAALINYLTPVPKRWFWGALFAGVFPNISDLPIAYVQSMGNGALFNEEQADKGVAYSCIFLFTQSMLMMNFGLWRVIGFDFTGDINDEDVIDNYPMTDLSSKREEEEAQRDLEKNTSSAAENSASRPTLPSTHSLMKDAVVSTTASTMIYSNDTANDDFGSIDSNAISLDENDAVDFEYIQPYELPDYSTSRIKRSASTNSSPGILETSSLHRIRTLGHDTSRFKRRRPTLNDVIAEYSAVEKIKTGELNLNRPLSLMDDIGEHNNNTMTETSDSESELSSQKKRSMRFKISQFSERHHLQWLTYFLINFFRPASLGAILGIICALIPWVKACFVDTYVHVHKAPDGEPVLNFLMDFTEYIGNACVPLGLLMLGGTLARLQIKELPKGFIRSAILLTIFRLVLIPIIGILWANKLYNLNWLDNVVSKFVMILTWSMPSATAQIYFTAFYTPVQGSHLQMDCLSVFFMLQYVFLFITLSFIITYTLKVDLNL</sequence>
<feature type="compositionally biased region" description="Polar residues" evidence="5">
    <location>
        <begin position="203"/>
        <end position="222"/>
    </location>
</feature>
<feature type="transmembrane region" description="Helical" evidence="6">
    <location>
        <begin position="142"/>
        <end position="162"/>
    </location>
</feature>
<dbReference type="InterPro" id="IPR040254">
    <property type="entry name" value="Ecm3-like"/>
</dbReference>
<dbReference type="PANTHER" id="PTHR31274">
    <property type="entry name" value="PROTEIN ECM3"/>
    <property type="match status" value="1"/>
</dbReference>
<keyword evidence="2 6" id="KW-0812">Transmembrane</keyword>
<evidence type="ECO:0000256" key="2">
    <source>
        <dbReference type="ARBA" id="ARBA00022692"/>
    </source>
</evidence>
<evidence type="ECO:0000313" key="8">
    <source>
        <dbReference type="Proteomes" id="UP000005220"/>
    </source>
</evidence>
<dbReference type="eggNOG" id="ENOG502QU6H">
    <property type="taxonomic scope" value="Eukaryota"/>
</dbReference>
<evidence type="ECO:0000256" key="5">
    <source>
        <dbReference type="SAM" id="MobiDB-lite"/>
    </source>
</evidence>
<dbReference type="RefSeq" id="XP_003956028.1">
    <property type="nucleotide sequence ID" value="XM_003955979.1"/>
</dbReference>
<feature type="region of interest" description="Disordered" evidence="5">
    <location>
        <begin position="349"/>
        <end position="369"/>
    </location>
</feature>
<keyword evidence="4 6" id="KW-0472">Membrane</keyword>
<evidence type="ECO:0008006" key="9">
    <source>
        <dbReference type="Google" id="ProtNLM"/>
    </source>
</evidence>